<comment type="similarity">
    <text evidence="3 16">Belongs to the CDP-alcohol phosphatidyltransferase class-I family.</text>
</comment>
<evidence type="ECO:0000256" key="6">
    <source>
        <dbReference type="ARBA" id="ARBA00022516"/>
    </source>
</evidence>
<dbReference type="NCBIfam" id="TIGR00560">
    <property type="entry name" value="pgsA"/>
    <property type="match status" value="1"/>
</dbReference>
<evidence type="ECO:0000256" key="10">
    <source>
        <dbReference type="ARBA" id="ARBA00023098"/>
    </source>
</evidence>
<dbReference type="InterPro" id="IPR048254">
    <property type="entry name" value="CDP_ALCOHOL_P_TRANSF_CS"/>
</dbReference>
<keyword evidence="10" id="KW-0443">Lipid metabolism</keyword>
<keyword evidence="9 17" id="KW-1133">Transmembrane helix</keyword>
<dbReference type="InterPro" id="IPR050324">
    <property type="entry name" value="CDP-alcohol_PTase-I"/>
</dbReference>
<comment type="pathway">
    <text evidence="2">Phospholipid metabolism; phosphatidylglycerol biosynthesis; phosphatidylglycerol from CDP-diacylglycerol: step 1/2.</text>
</comment>
<evidence type="ECO:0000256" key="12">
    <source>
        <dbReference type="ARBA" id="ARBA00023209"/>
    </source>
</evidence>
<protein>
    <recommendedName>
        <fullName evidence="5 15">CDP-diacylglycerol--glycerol-3-phosphate 3-phosphatidyltransferase</fullName>
        <ecNumber evidence="4 15">2.7.8.5</ecNumber>
    </recommendedName>
</protein>
<keyword evidence="8 17" id="KW-0812">Transmembrane</keyword>
<evidence type="ECO:0000256" key="5">
    <source>
        <dbReference type="ARBA" id="ARBA00014944"/>
    </source>
</evidence>
<evidence type="ECO:0000256" key="15">
    <source>
        <dbReference type="NCBIfam" id="TIGR00560"/>
    </source>
</evidence>
<evidence type="ECO:0000256" key="11">
    <source>
        <dbReference type="ARBA" id="ARBA00023136"/>
    </source>
</evidence>
<feature type="transmembrane region" description="Helical" evidence="17">
    <location>
        <begin position="150"/>
        <end position="172"/>
    </location>
</feature>
<dbReference type="RefSeq" id="WP_253445696.1">
    <property type="nucleotide sequence ID" value="NZ_JALJYF010000001.1"/>
</dbReference>
<evidence type="ECO:0000256" key="9">
    <source>
        <dbReference type="ARBA" id="ARBA00022989"/>
    </source>
</evidence>
<evidence type="ECO:0000256" key="4">
    <source>
        <dbReference type="ARBA" id="ARBA00013170"/>
    </source>
</evidence>
<dbReference type="Pfam" id="PF01066">
    <property type="entry name" value="CDP-OH_P_transf"/>
    <property type="match status" value="1"/>
</dbReference>
<dbReference type="InterPro" id="IPR000462">
    <property type="entry name" value="CDP-OH_P_trans"/>
</dbReference>
<keyword evidence="12" id="KW-0594">Phospholipid biosynthesis</keyword>
<evidence type="ECO:0000256" key="14">
    <source>
        <dbReference type="ARBA" id="ARBA00048586"/>
    </source>
</evidence>
<evidence type="ECO:0000256" key="13">
    <source>
        <dbReference type="ARBA" id="ARBA00023264"/>
    </source>
</evidence>
<evidence type="ECO:0000256" key="8">
    <source>
        <dbReference type="ARBA" id="ARBA00022692"/>
    </source>
</evidence>
<sequence length="189" mass="21165">MRMNVPNSLTLARIVMIPVFMLLFFLPFHWAAPASAIIFGLAGLTDWLDGYLARRLEQYSNFGAFLDPVADKLMVVAALVLLVQHDASPLLAIPAVIIIGREIAISALREWMSELGERASIAVSWLGKVKTTAQMVAIFLMLWRHDIAWIPTYTLGMVLLYASAGLTLWSMFNYLKAAWPTLKDDDRLL</sequence>
<dbReference type="PANTHER" id="PTHR14269:SF62">
    <property type="entry name" value="CDP-DIACYLGLYCEROL--GLYCEROL-3-PHOSPHATE 3-PHOSPHATIDYLTRANSFERASE 1, CHLOROPLASTIC"/>
    <property type="match status" value="1"/>
</dbReference>
<evidence type="ECO:0000256" key="2">
    <source>
        <dbReference type="ARBA" id="ARBA00005042"/>
    </source>
</evidence>
<reference evidence="18 19" key="1">
    <citation type="submission" date="2022-03" db="EMBL/GenBank/DDBJ databases">
        <title>Genomic Encyclopedia of Type Strains, Phase III (KMG-III): the genomes of soil and plant-associated and newly described type strains.</title>
        <authorList>
            <person name="Whitman W."/>
        </authorList>
    </citation>
    <scope>NUCLEOTIDE SEQUENCE [LARGE SCALE GENOMIC DNA]</scope>
    <source>
        <strain evidence="18 19">BSker1</strain>
    </source>
</reference>
<evidence type="ECO:0000256" key="7">
    <source>
        <dbReference type="ARBA" id="ARBA00022679"/>
    </source>
</evidence>
<keyword evidence="7 16" id="KW-0808">Transferase</keyword>
<accession>A0ABT1GA57</accession>
<evidence type="ECO:0000256" key="1">
    <source>
        <dbReference type="ARBA" id="ARBA00004141"/>
    </source>
</evidence>
<dbReference type="EC" id="2.7.8.5" evidence="4 15"/>
<comment type="catalytic activity">
    <reaction evidence="14">
        <text>a CDP-1,2-diacyl-sn-glycerol + sn-glycerol 3-phosphate = a 1,2-diacyl-sn-glycero-3-phospho-(1'-sn-glycero-3'-phosphate) + CMP + H(+)</text>
        <dbReference type="Rhea" id="RHEA:12593"/>
        <dbReference type="ChEBI" id="CHEBI:15378"/>
        <dbReference type="ChEBI" id="CHEBI:57597"/>
        <dbReference type="ChEBI" id="CHEBI:58332"/>
        <dbReference type="ChEBI" id="CHEBI:60110"/>
        <dbReference type="ChEBI" id="CHEBI:60377"/>
        <dbReference type="EC" id="2.7.8.5"/>
    </reaction>
</comment>
<keyword evidence="6" id="KW-0444">Lipid biosynthesis</keyword>
<evidence type="ECO:0000256" key="16">
    <source>
        <dbReference type="RuleBase" id="RU003750"/>
    </source>
</evidence>
<feature type="transmembrane region" description="Helical" evidence="17">
    <location>
        <begin position="121"/>
        <end position="143"/>
    </location>
</feature>
<proteinExistence type="inferred from homology"/>
<gene>
    <name evidence="18" type="ORF">J2T60_000782</name>
</gene>
<dbReference type="Gene3D" id="1.20.120.1760">
    <property type="match status" value="1"/>
</dbReference>
<dbReference type="PROSITE" id="PS00379">
    <property type="entry name" value="CDP_ALCOHOL_P_TRANSF"/>
    <property type="match status" value="1"/>
</dbReference>
<keyword evidence="13" id="KW-1208">Phospholipid metabolism</keyword>
<dbReference type="PANTHER" id="PTHR14269">
    <property type="entry name" value="CDP-DIACYLGLYCEROL--GLYCEROL-3-PHOSPHATE 3-PHOSPHATIDYLTRANSFERASE-RELATED"/>
    <property type="match status" value="1"/>
</dbReference>
<comment type="subcellular location">
    <subcellularLocation>
        <location evidence="1">Membrane</location>
        <topology evidence="1">Multi-pass membrane protein</topology>
    </subcellularLocation>
</comment>
<name>A0ABT1GA57_9GAMM</name>
<evidence type="ECO:0000256" key="3">
    <source>
        <dbReference type="ARBA" id="ARBA00010441"/>
    </source>
</evidence>
<dbReference type="Proteomes" id="UP001523550">
    <property type="component" value="Unassembled WGS sequence"/>
</dbReference>
<dbReference type="InterPro" id="IPR004570">
    <property type="entry name" value="Phosphatidylglycerol_P_synth"/>
</dbReference>
<keyword evidence="19" id="KW-1185">Reference proteome</keyword>
<comment type="caution">
    <text evidence="18">The sequence shown here is derived from an EMBL/GenBank/DDBJ whole genome shotgun (WGS) entry which is preliminary data.</text>
</comment>
<evidence type="ECO:0000313" key="19">
    <source>
        <dbReference type="Proteomes" id="UP001523550"/>
    </source>
</evidence>
<dbReference type="PIRSF" id="PIRSF000847">
    <property type="entry name" value="Phos_ph_gly_syn"/>
    <property type="match status" value="1"/>
</dbReference>
<evidence type="ECO:0000313" key="18">
    <source>
        <dbReference type="EMBL" id="MCP1726817.1"/>
    </source>
</evidence>
<dbReference type="InterPro" id="IPR043130">
    <property type="entry name" value="CDP-OH_PTrfase_TM_dom"/>
</dbReference>
<dbReference type="EMBL" id="JALJYF010000001">
    <property type="protein sequence ID" value="MCP1726817.1"/>
    <property type="molecule type" value="Genomic_DNA"/>
</dbReference>
<evidence type="ECO:0000256" key="17">
    <source>
        <dbReference type="SAM" id="Phobius"/>
    </source>
</evidence>
<keyword evidence="11 17" id="KW-0472">Membrane</keyword>
<organism evidence="18 19">
    <name type="scientific">Natronospira proteinivora</name>
    <dbReference type="NCBI Taxonomy" id="1807133"/>
    <lineage>
        <taxon>Bacteria</taxon>
        <taxon>Pseudomonadati</taxon>
        <taxon>Pseudomonadota</taxon>
        <taxon>Gammaproteobacteria</taxon>
        <taxon>Natronospirales</taxon>
        <taxon>Natronospiraceae</taxon>
        <taxon>Natronospira</taxon>
    </lineage>
</organism>